<evidence type="ECO:0000313" key="3">
    <source>
        <dbReference type="Proteomes" id="UP000499080"/>
    </source>
</evidence>
<name>A0A4Y2VT52_ARAVE</name>
<gene>
    <name evidence="2" type="ORF">AVEN_58766_1</name>
</gene>
<evidence type="ECO:0000313" key="2">
    <source>
        <dbReference type="EMBL" id="GBO27456.1"/>
    </source>
</evidence>
<organism evidence="2 3">
    <name type="scientific">Araneus ventricosus</name>
    <name type="common">Orbweaver spider</name>
    <name type="synonym">Epeira ventricosa</name>
    <dbReference type="NCBI Taxonomy" id="182803"/>
    <lineage>
        <taxon>Eukaryota</taxon>
        <taxon>Metazoa</taxon>
        <taxon>Ecdysozoa</taxon>
        <taxon>Arthropoda</taxon>
        <taxon>Chelicerata</taxon>
        <taxon>Arachnida</taxon>
        <taxon>Araneae</taxon>
        <taxon>Araneomorphae</taxon>
        <taxon>Entelegynae</taxon>
        <taxon>Araneoidea</taxon>
        <taxon>Araneidae</taxon>
        <taxon>Araneus</taxon>
    </lineage>
</organism>
<accession>A0A4Y2VT52</accession>
<dbReference type="AlphaFoldDB" id="A0A4Y2VT52"/>
<protein>
    <submittedName>
        <fullName evidence="2">Uncharacterized protein</fullName>
    </submittedName>
</protein>
<keyword evidence="3" id="KW-1185">Reference proteome</keyword>
<proteinExistence type="predicted"/>
<sequence length="154" mass="17263">MFSSSISSEIRPRFITHTPISSKRADLSAHDESAGINPTTQWIDKLVIVLRVNRKSDLESSLITPIIRKDCNGQIHQLMMNQRAPIQQLDASTSLQLFSESEIRPRVITHHANHPQGLQRADPSAHDESASTNPTARCIDKPAIVLRVSNRRIK</sequence>
<reference evidence="2 3" key="1">
    <citation type="journal article" date="2019" name="Sci. Rep.">
        <title>Orb-weaving spider Araneus ventricosus genome elucidates the spidroin gene catalogue.</title>
        <authorList>
            <person name="Kono N."/>
            <person name="Nakamura H."/>
            <person name="Ohtoshi R."/>
            <person name="Moran D.A.P."/>
            <person name="Shinohara A."/>
            <person name="Yoshida Y."/>
            <person name="Fujiwara M."/>
            <person name="Mori M."/>
            <person name="Tomita M."/>
            <person name="Arakawa K."/>
        </authorList>
    </citation>
    <scope>NUCLEOTIDE SEQUENCE [LARGE SCALE GENOMIC DNA]</scope>
</reference>
<dbReference type="Proteomes" id="UP000499080">
    <property type="component" value="Unassembled WGS sequence"/>
</dbReference>
<comment type="caution">
    <text evidence="2">The sequence shown here is derived from an EMBL/GenBank/DDBJ whole genome shotgun (WGS) entry which is preliminary data.</text>
</comment>
<dbReference type="EMBL" id="BGPR01050471">
    <property type="protein sequence ID" value="GBO27456.1"/>
    <property type="molecule type" value="Genomic_DNA"/>
</dbReference>
<feature type="region of interest" description="Disordered" evidence="1">
    <location>
        <begin position="114"/>
        <end position="136"/>
    </location>
</feature>
<evidence type="ECO:0000256" key="1">
    <source>
        <dbReference type="SAM" id="MobiDB-lite"/>
    </source>
</evidence>